<dbReference type="Proteomes" id="UP000797356">
    <property type="component" value="Chromosome 9"/>
</dbReference>
<dbReference type="PANTHER" id="PTHR46776">
    <property type="entry name" value="CYCLIN-DEPENDENT KINASE INHIBITOR 4-RELATED"/>
    <property type="match status" value="1"/>
</dbReference>
<feature type="region of interest" description="Disordered" evidence="3">
    <location>
        <begin position="59"/>
        <end position="117"/>
    </location>
</feature>
<organism evidence="5 6">
    <name type="scientific">Cocos nucifera</name>
    <name type="common">Coconut palm</name>
    <dbReference type="NCBI Taxonomy" id="13894"/>
    <lineage>
        <taxon>Eukaryota</taxon>
        <taxon>Viridiplantae</taxon>
        <taxon>Streptophyta</taxon>
        <taxon>Embryophyta</taxon>
        <taxon>Tracheophyta</taxon>
        <taxon>Spermatophyta</taxon>
        <taxon>Magnoliopsida</taxon>
        <taxon>Liliopsida</taxon>
        <taxon>Arecaceae</taxon>
        <taxon>Arecoideae</taxon>
        <taxon>Cocoseae</taxon>
        <taxon>Attaleinae</taxon>
        <taxon>Cocos</taxon>
    </lineage>
</organism>
<dbReference type="PIRSF" id="PIRSF017811">
    <property type="entry name" value="CDK_inhib_pln"/>
    <property type="match status" value="1"/>
</dbReference>
<evidence type="ECO:0000313" key="5">
    <source>
        <dbReference type="EMBL" id="KAG1361493.1"/>
    </source>
</evidence>
<dbReference type="InterPro" id="IPR003175">
    <property type="entry name" value="CDI_dom"/>
</dbReference>
<accession>A0A8K0IKS8</accession>
<feature type="compositionally biased region" description="Low complexity" evidence="3">
    <location>
        <begin position="77"/>
        <end position="88"/>
    </location>
</feature>
<proteinExistence type="inferred from homology"/>
<keyword evidence="6" id="KW-1185">Reference proteome</keyword>
<dbReference type="OrthoDB" id="6373236at2759"/>
<dbReference type="InterPro" id="IPR044898">
    <property type="entry name" value="CDI_dom_sf"/>
</dbReference>
<evidence type="ECO:0000256" key="3">
    <source>
        <dbReference type="SAM" id="MobiDB-lite"/>
    </source>
</evidence>
<sequence>MGKYMKKRKITREVAVMEVPHQSSYGVRTRAKTLALQSLQKPNPDTASYLELRSRRLEKPFVATTTRAKGACKDKSSPSPKISSNVSSLGSTSPGGRQAEGPVNSGSVGSVSARSCWSKKGDASTEIEVSSGLNVLEPESGRNARETTPCSLMRDPESIETPSSTNKPTESTANSRRMRSSVHVNIPTALEMEEFFAGAEQPQQRLFAEKYNFDPVTDQPLPGRYEWVKLD</sequence>
<gene>
    <name evidence="5" type="ORF">COCNU_09G009560</name>
</gene>
<keyword evidence="2" id="KW-0649">Protein kinase inhibitor</keyword>
<dbReference type="GO" id="GO:0005634">
    <property type="term" value="C:nucleus"/>
    <property type="evidence" value="ECO:0007669"/>
    <property type="project" value="InterPro"/>
</dbReference>
<reference evidence="5" key="1">
    <citation type="journal article" date="2017" name="Gigascience">
        <title>The genome draft of coconut (Cocos nucifera).</title>
        <authorList>
            <person name="Xiao Y."/>
            <person name="Xu P."/>
            <person name="Fan H."/>
            <person name="Baudouin L."/>
            <person name="Xia W."/>
            <person name="Bocs S."/>
            <person name="Xu J."/>
            <person name="Li Q."/>
            <person name="Guo A."/>
            <person name="Zhou L."/>
            <person name="Li J."/>
            <person name="Wu Y."/>
            <person name="Ma Z."/>
            <person name="Armero A."/>
            <person name="Issali A.E."/>
            <person name="Liu N."/>
            <person name="Peng M."/>
            <person name="Yang Y."/>
        </authorList>
    </citation>
    <scope>NUCLEOTIDE SEQUENCE</scope>
    <source>
        <tissue evidence="5">Spear leaf of Hainan Tall coconut</tissue>
    </source>
</reference>
<evidence type="ECO:0000313" key="6">
    <source>
        <dbReference type="Proteomes" id="UP000797356"/>
    </source>
</evidence>
<feature type="domain" description="Cyclin-dependent kinase inhibitor" evidence="4">
    <location>
        <begin position="186"/>
        <end position="230"/>
    </location>
</feature>
<feature type="compositionally biased region" description="Polar residues" evidence="3">
    <location>
        <begin position="160"/>
        <end position="175"/>
    </location>
</feature>
<dbReference type="EMBL" id="CM017880">
    <property type="protein sequence ID" value="KAG1361493.1"/>
    <property type="molecule type" value="Genomic_DNA"/>
</dbReference>
<dbReference type="Gene3D" id="4.10.365.10">
    <property type="entry name" value="p27"/>
    <property type="match status" value="1"/>
</dbReference>
<dbReference type="Pfam" id="PF02234">
    <property type="entry name" value="CDI"/>
    <property type="match status" value="1"/>
</dbReference>
<dbReference type="GO" id="GO:0004861">
    <property type="term" value="F:cyclin-dependent protein serine/threonine kinase inhibitor activity"/>
    <property type="evidence" value="ECO:0007669"/>
    <property type="project" value="InterPro"/>
</dbReference>
<comment type="caution">
    <text evidence="5">The sequence shown here is derived from an EMBL/GenBank/DDBJ whole genome shotgun (WGS) entry which is preliminary data.</text>
</comment>
<evidence type="ECO:0000256" key="2">
    <source>
        <dbReference type="ARBA" id="ARBA00023013"/>
    </source>
</evidence>
<feature type="region of interest" description="Disordered" evidence="3">
    <location>
        <begin position="129"/>
        <end position="179"/>
    </location>
</feature>
<protein>
    <submittedName>
        <fullName evidence="5">Cyclin-dependent kinase inhibitor 5</fullName>
    </submittedName>
</protein>
<comment type="similarity">
    <text evidence="1">Belongs to the CDI family. ICK/KRP subfamily.</text>
</comment>
<name>A0A8K0IKS8_COCNU</name>
<dbReference type="AlphaFoldDB" id="A0A8K0IKS8"/>
<dbReference type="InterPro" id="IPR044275">
    <property type="entry name" value="KRP"/>
</dbReference>
<evidence type="ECO:0000259" key="4">
    <source>
        <dbReference type="Pfam" id="PF02234"/>
    </source>
</evidence>
<evidence type="ECO:0000256" key="1">
    <source>
        <dbReference type="ARBA" id="ARBA00010274"/>
    </source>
</evidence>
<reference evidence="5" key="2">
    <citation type="submission" date="2019-07" db="EMBL/GenBank/DDBJ databases">
        <authorList>
            <person name="Yang Y."/>
            <person name="Bocs S."/>
            <person name="Baudouin L."/>
        </authorList>
    </citation>
    <scope>NUCLEOTIDE SEQUENCE</scope>
    <source>
        <tissue evidence="5">Spear leaf of Hainan Tall coconut</tissue>
    </source>
</reference>
<dbReference type="GO" id="GO:0051726">
    <property type="term" value="P:regulation of cell cycle"/>
    <property type="evidence" value="ECO:0007669"/>
    <property type="project" value="InterPro"/>
</dbReference>